<dbReference type="RefSeq" id="WP_318043662.1">
    <property type="nucleotide sequence ID" value="NZ_JAWPES010000047.1"/>
</dbReference>
<dbReference type="Proteomes" id="UP001281777">
    <property type="component" value="Unassembled WGS sequence"/>
</dbReference>
<dbReference type="EMBL" id="JAWPFF010000025">
    <property type="protein sequence ID" value="MDW2908742.1"/>
    <property type="molecule type" value="Genomic_DNA"/>
</dbReference>
<accession>A0AAJ2P6H8</accession>
<dbReference type="EMBL" id="JAWPFC010000004">
    <property type="protein sequence ID" value="MDW2893447.1"/>
    <property type="molecule type" value="Genomic_DNA"/>
</dbReference>
<proteinExistence type="predicted"/>
<evidence type="ECO:0000313" key="1">
    <source>
        <dbReference type="EMBL" id="MDW2893006.1"/>
    </source>
</evidence>
<sequence>MKQYKFTVGSKFKYIKIAESKWLKNPILHFTEEFRQIYKNKSKSKNVHKEWNLHIYSNNLIANWQKKYYNNGMKSPISVGGKNKSPRKPKKKYTINDLSENDRVIYQEIVENILRRSGIKHAIVVEELKKRKQEQEKYKNKIENSTRISSILNVNRTSIYEKIRVKKPPKEMIYDEKLLEWIRKTFILNRKAIGRDALYKIYKNEGNFVSTYVFQKHYEFLGIKSISYKRKGKGTPKE</sequence>
<organism evidence="2 6">
    <name type="scientific">Mesomycoplasma ovipneumoniae</name>
    <dbReference type="NCBI Taxonomy" id="29562"/>
    <lineage>
        <taxon>Bacteria</taxon>
        <taxon>Bacillati</taxon>
        <taxon>Mycoplasmatota</taxon>
        <taxon>Mycoplasmoidales</taxon>
        <taxon>Metamycoplasmataceae</taxon>
        <taxon>Mesomycoplasma</taxon>
    </lineage>
</organism>
<dbReference type="AlphaFoldDB" id="A0AAJ2P6H8"/>
<dbReference type="EMBL" id="JAWPEX010000014">
    <property type="protein sequence ID" value="MDW2898395.1"/>
    <property type="molecule type" value="Genomic_DNA"/>
</dbReference>
<evidence type="ECO:0000313" key="6">
    <source>
        <dbReference type="Proteomes" id="UP001286563"/>
    </source>
</evidence>
<evidence type="ECO:0000313" key="2">
    <source>
        <dbReference type="EMBL" id="MDW2893447.1"/>
    </source>
</evidence>
<evidence type="ECO:0000313" key="4">
    <source>
        <dbReference type="EMBL" id="MDW2908742.1"/>
    </source>
</evidence>
<dbReference type="Proteomes" id="UP001286563">
    <property type="component" value="Unassembled WGS sequence"/>
</dbReference>
<dbReference type="EMBL" id="JAWPFE010000027">
    <property type="protein sequence ID" value="MDW2893006.1"/>
    <property type="molecule type" value="Genomic_DNA"/>
</dbReference>
<protein>
    <submittedName>
        <fullName evidence="2">Uncharacterized protein</fullName>
    </submittedName>
</protein>
<comment type="caution">
    <text evidence="2">The sequence shown here is derived from an EMBL/GenBank/DDBJ whole genome shotgun (WGS) entry which is preliminary data.</text>
</comment>
<reference evidence="2 5" key="1">
    <citation type="submission" date="2023-10" db="EMBL/GenBank/DDBJ databases">
        <title>Genome sequences of Mycoplasma ovipneumoniae isolated from goats.</title>
        <authorList>
            <person name="Spergser J."/>
        </authorList>
    </citation>
    <scope>NUCLEOTIDE SEQUENCE</scope>
    <source>
        <strain evidence="2">168</strain>
        <strain evidence="4 5">1N</strain>
        <strain evidence="3">279</strain>
        <strain evidence="1">5N</strain>
    </source>
</reference>
<evidence type="ECO:0000313" key="5">
    <source>
        <dbReference type="Proteomes" id="UP001275471"/>
    </source>
</evidence>
<evidence type="ECO:0000313" key="3">
    <source>
        <dbReference type="EMBL" id="MDW2898395.1"/>
    </source>
</evidence>
<gene>
    <name evidence="2" type="ORF">R7U35_01915</name>
    <name evidence="4" type="ORF">R7V75_03310</name>
    <name evidence="3" type="ORF">R7V77_03590</name>
    <name evidence="1" type="ORF">R7W54_03400</name>
</gene>
<name>A0AAJ2P6H8_9BACT</name>
<keyword evidence="5" id="KW-1185">Reference proteome</keyword>
<dbReference type="Proteomes" id="UP001276398">
    <property type="component" value="Unassembled WGS sequence"/>
</dbReference>
<dbReference type="Proteomes" id="UP001275471">
    <property type="component" value="Unassembled WGS sequence"/>
</dbReference>